<evidence type="ECO:0000313" key="2">
    <source>
        <dbReference type="Proteomes" id="UP000316030"/>
    </source>
</evidence>
<evidence type="ECO:0000313" key="1">
    <source>
        <dbReference type="EMBL" id="SMO32452.1"/>
    </source>
</evidence>
<keyword evidence="2" id="KW-1185">Reference proteome</keyword>
<proteinExistence type="predicted"/>
<sequence length="464" mass="51974">MSFDPVIAETRFGTGLSPVADAPRSVQDMLAWLTGPDHAADQFQIESYDQFRQRMTEAQEKGKIFRRNRGAQNVEELRKAYNHVKQEARRAQSVWMMQTLARRSTTADGFRERLAAFWADHFTVIGKGGVMRRVASPTTDSFIRPYLTGQFSDLLLAAVTSPAMVNYLDQQFSVGPNAPAREKMPPNRGLNENLAREVMELHTLGVEAPYSQRDVRELAELLTGLGIGSDHARVFRPEWAEPGAETVLGRSYGGDPAQFADIRAVMDDLARHPATARHLSGKLAVHFLGDVPDPGLTRAMETAWLDTGGDLLAVYAAMLGHSEAWRTERRNVKLPFDFMSSALRALNAPPNPFRGRPNDVEQRIKKHFIRPLRRMGQPWEEPQGPDGWPEQDEMWITPQGVATRMEWALRVPQVLVPDLPDPRMFVEQAIGGNVPEAVQFAARAAESRHEGIALVLISPAFQRR</sequence>
<organism evidence="1 2">
    <name type="scientific">Thalassovita litoralis</name>
    <dbReference type="NCBI Taxonomy" id="1010611"/>
    <lineage>
        <taxon>Bacteria</taxon>
        <taxon>Pseudomonadati</taxon>
        <taxon>Pseudomonadota</taxon>
        <taxon>Alphaproteobacteria</taxon>
        <taxon>Rhodobacterales</taxon>
        <taxon>Roseobacteraceae</taxon>
        <taxon>Thalassovita</taxon>
    </lineage>
</organism>
<dbReference type="OrthoDB" id="9772295at2"/>
<dbReference type="RefSeq" id="WP_142491380.1">
    <property type="nucleotide sequence ID" value="NZ_FXTO01000001.1"/>
</dbReference>
<dbReference type="AlphaFoldDB" id="A0A521ACE2"/>
<protein>
    <submittedName>
        <fullName evidence="1">Uncharacterized conserved protein, DUF1800 family</fullName>
    </submittedName>
</protein>
<reference evidence="1 2" key="1">
    <citation type="submission" date="2017-05" db="EMBL/GenBank/DDBJ databases">
        <authorList>
            <person name="Varghese N."/>
            <person name="Submissions S."/>
        </authorList>
    </citation>
    <scope>NUCLEOTIDE SEQUENCE [LARGE SCALE GENOMIC DNA]</scope>
    <source>
        <strain evidence="1 2">DSM 29506</strain>
    </source>
</reference>
<dbReference type="Proteomes" id="UP000316030">
    <property type="component" value="Unassembled WGS sequence"/>
</dbReference>
<name>A0A521ACE2_9RHOB</name>
<dbReference type="Pfam" id="PF08811">
    <property type="entry name" value="DUF1800"/>
    <property type="match status" value="1"/>
</dbReference>
<accession>A0A521ACE2</accession>
<gene>
    <name evidence="1" type="ORF">SAMN06265173_10155</name>
</gene>
<dbReference type="InterPro" id="IPR014917">
    <property type="entry name" value="DUF1800"/>
</dbReference>
<dbReference type="EMBL" id="FXTO01000001">
    <property type="protein sequence ID" value="SMO32452.1"/>
    <property type="molecule type" value="Genomic_DNA"/>
</dbReference>